<evidence type="ECO:0000259" key="3">
    <source>
        <dbReference type="PROSITE" id="PS50111"/>
    </source>
</evidence>
<dbReference type="Pfam" id="PF00015">
    <property type="entry name" value="MCPsignal"/>
    <property type="match status" value="1"/>
</dbReference>
<accession>A0A1I6EJR9</accession>
<dbReference type="RefSeq" id="WP_092487709.1">
    <property type="nucleotide sequence ID" value="NZ_FOYM01000049.1"/>
</dbReference>
<protein>
    <submittedName>
        <fullName evidence="4">Methyl-accepting chemotaxis protein (MCP) signalling domain-containing protein</fullName>
    </submittedName>
</protein>
<reference evidence="5" key="1">
    <citation type="submission" date="2016-10" db="EMBL/GenBank/DDBJ databases">
        <authorList>
            <person name="Varghese N."/>
            <person name="Submissions S."/>
        </authorList>
    </citation>
    <scope>NUCLEOTIDE SEQUENCE [LARGE SCALE GENOMIC DNA]</scope>
    <source>
        <strain evidence="5">DSM 3669</strain>
    </source>
</reference>
<dbReference type="InterPro" id="IPR004089">
    <property type="entry name" value="MCPsignal_dom"/>
</dbReference>
<evidence type="ECO:0000256" key="1">
    <source>
        <dbReference type="ARBA" id="ARBA00023224"/>
    </source>
</evidence>
<dbReference type="AlphaFoldDB" id="A0A1I6EJR9"/>
<organism evidence="4 5">
    <name type="scientific">Desulfoscipio geothermicus DSM 3669</name>
    <dbReference type="NCBI Taxonomy" id="1121426"/>
    <lineage>
        <taxon>Bacteria</taxon>
        <taxon>Bacillati</taxon>
        <taxon>Bacillota</taxon>
        <taxon>Clostridia</taxon>
        <taxon>Eubacteriales</taxon>
        <taxon>Desulfallaceae</taxon>
        <taxon>Desulfoscipio</taxon>
    </lineage>
</organism>
<dbReference type="GO" id="GO:0007165">
    <property type="term" value="P:signal transduction"/>
    <property type="evidence" value="ECO:0007669"/>
    <property type="project" value="UniProtKB-KW"/>
</dbReference>
<dbReference type="PANTHER" id="PTHR32089:SF112">
    <property type="entry name" value="LYSOZYME-LIKE PROTEIN-RELATED"/>
    <property type="match status" value="1"/>
</dbReference>
<dbReference type="Proteomes" id="UP000199584">
    <property type="component" value="Unassembled WGS sequence"/>
</dbReference>
<sequence>MDQQFDLAQEKQNNLQLLLKLAPYAHQVMGEENVFTLTDKEKYIYVVQGTELKLPIKQGDAIKPGSIADNCIKAGERVVKRIPKDVLGTPYIGRGIPVFDDDGSLIGTIATGQTIDIQEKVSNMAVELNTYLENISSTSINLMSASEELAATAQTLSDNTTGIEKDIKETDLVIALIKEVSDQTHLLGLNAAIEAARAGDQGRGFNVVAGEIRKLAARTNNSVKEIGEKLKHIQEIVLGFATQVHEVSVVSQQQAANTQELTATMDRIRAMSEELAQIADELIK</sequence>
<proteinExistence type="predicted"/>
<dbReference type="PROSITE" id="PS50111">
    <property type="entry name" value="CHEMOTAXIS_TRANSDUC_2"/>
    <property type="match status" value="1"/>
</dbReference>
<evidence type="ECO:0000256" key="2">
    <source>
        <dbReference type="PROSITE-ProRule" id="PRU00284"/>
    </source>
</evidence>
<dbReference type="EMBL" id="FOYM01000049">
    <property type="protein sequence ID" value="SFR17712.1"/>
    <property type="molecule type" value="Genomic_DNA"/>
</dbReference>
<dbReference type="GO" id="GO:0016020">
    <property type="term" value="C:membrane"/>
    <property type="evidence" value="ECO:0007669"/>
    <property type="project" value="InterPro"/>
</dbReference>
<dbReference type="SUPFAM" id="SSF103190">
    <property type="entry name" value="Sensory domain-like"/>
    <property type="match status" value="1"/>
</dbReference>
<gene>
    <name evidence="4" type="ORF">SAMN05660706_1492</name>
</gene>
<feature type="domain" description="Methyl-accepting transducer" evidence="3">
    <location>
        <begin position="163"/>
        <end position="284"/>
    </location>
</feature>
<keyword evidence="1 2" id="KW-0807">Transducer</keyword>
<dbReference type="SMART" id="SM00283">
    <property type="entry name" value="MA"/>
    <property type="match status" value="1"/>
</dbReference>
<evidence type="ECO:0000313" key="5">
    <source>
        <dbReference type="Proteomes" id="UP000199584"/>
    </source>
</evidence>
<dbReference type="InterPro" id="IPR029151">
    <property type="entry name" value="Sensor-like_sf"/>
</dbReference>
<dbReference type="OrthoDB" id="3192at2"/>
<keyword evidence="5" id="KW-1185">Reference proteome</keyword>
<name>A0A1I6EJR9_9FIRM</name>
<dbReference type="SUPFAM" id="SSF58104">
    <property type="entry name" value="Methyl-accepting chemotaxis protein (MCP) signaling domain"/>
    <property type="match status" value="1"/>
</dbReference>
<evidence type="ECO:0000313" key="4">
    <source>
        <dbReference type="EMBL" id="SFR17712.1"/>
    </source>
</evidence>
<dbReference type="Gene3D" id="1.10.287.950">
    <property type="entry name" value="Methyl-accepting chemotaxis protein"/>
    <property type="match status" value="1"/>
</dbReference>
<dbReference type="PANTHER" id="PTHR32089">
    <property type="entry name" value="METHYL-ACCEPTING CHEMOTAXIS PROTEIN MCPB"/>
    <property type="match status" value="1"/>
</dbReference>
<dbReference type="STRING" id="39060.SAMN05660706_1492"/>